<dbReference type="AlphaFoldDB" id="A0A803LWF2"/>
<dbReference type="Gramene" id="AUR62019803-RA">
    <property type="protein sequence ID" value="AUR62019803-RA:cds"/>
    <property type="gene ID" value="AUR62019803"/>
</dbReference>
<feature type="region of interest" description="Disordered" evidence="2">
    <location>
        <begin position="336"/>
        <end position="355"/>
    </location>
</feature>
<proteinExistence type="predicted"/>
<evidence type="ECO:0000313" key="3">
    <source>
        <dbReference type="EnsemblPlants" id="AUR62019803-RA:cds"/>
    </source>
</evidence>
<dbReference type="OMA" id="NWDYEAD"/>
<feature type="region of interest" description="Disordered" evidence="2">
    <location>
        <begin position="271"/>
        <end position="315"/>
    </location>
</feature>
<accession>A0A803LWF2</accession>
<reference evidence="3" key="1">
    <citation type="journal article" date="2017" name="Nature">
        <title>The genome of Chenopodium quinoa.</title>
        <authorList>
            <person name="Jarvis D.E."/>
            <person name="Ho Y.S."/>
            <person name="Lightfoot D.J."/>
            <person name="Schmoeckel S.M."/>
            <person name="Li B."/>
            <person name="Borm T.J.A."/>
            <person name="Ohyanagi H."/>
            <person name="Mineta K."/>
            <person name="Michell C.T."/>
            <person name="Saber N."/>
            <person name="Kharbatia N.M."/>
            <person name="Rupper R.R."/>
            <person name="Sharp A.R."/>
            <person name="Dally N."/>
            <person name="Boughton B.A."/>
            <person name="Woo Y.H."/>
            <person name="Gao G."/>
            <person name="Schijlen E.G.W.M."/>
            <person name="Guo X."/>
            <person name="Momin A.A."/>
            <person name="Negrao S."/>
            <person name="Al-Babili S."/>
            <person name="Gehring C."/>
            <person name="Roessner U."/>
            <person name="Jung C."/>
            <person name="Murphy K."/>
            <person name="Arold S.T."/>
            <person name="Gojobori T."/>
            <person name="van der Linden C.G."/>
            <person name="van Loo E.N."/>
            <person name="Jellen E.N."/>
            <person name="Maughan P.J."/>
            <person name="Tester M."/>
        </authorList>
    </citation>
    <scope>NUCLEOTIDE SEQUENCE [LARGE SCALE GENOMIC DNA]</scope>
    <source>
        <strain evidence="3">cv. PI 614886</strain>
    </source>
</reference>
<dbReference type="PANTHER" id="PTHR34380">
    <property type="entry name" value="BNAA03G12380D PROTEIN"/>
    <property type="match status" value="1"/>
</dbReference>
<reference evidence="3" key="2">
    <citation type="submission" date="2021-03" db="UniProtKB">
        <authorList>
            <consortium name="EnsemblPlants"/>
        </authorList>
    </citation>
    <scope>IDENTIFICATION</scope>
</reference>
<feature type="compositionally biased region" description="Polar residues" evidence="2">
    <location>
        <begin position="295"/>
        <end position="310"/>
    </location>
</feature>
<evidence type="ECO:0000313" key="4">
    <source>
        <dbReference type="Proteomes" id="UP000596660"/>
    </source>
</evidence>
<evidence type="ECO:0000256" key="1">
    <source>
        <dbReference type="SAM" id="Coils"/>
    </source>
</evidence>
<keyword evidence="1" id="KW-0175">Coiled coil</keyword>
<organism evidence="3 4">
    <name type="scientific">Chenopodium quinoa</name>
    <name type="common">Quinoa</name>
    <dbReference type="NCBI Taxonomy" id="63459"/>
    <lineage>
        <taxon>Eukaryota</taxon>
        <taxon>Viridiplantae</taxon>
        <taxon>Streptophyta</taxon>
        <taxon>Embryophyta</taxon>
        <taxon>Tracheophyta</taxon>
        <taxon>Spermatophyta</taxon>
        <taxon>Magnoliopsida</taxon>
        <taxon>eudicotyledons</taxon>
        <taxon>Gunneridae</taxon>
        <taxon>Pentapetalae</taxon>
        <taxon>Caryophyllales</taxon>
        <taxon>Chenopodiaceae</taxon>
        <taxon>Chenopodioideae</taxon>
        <taxon>Atripliceae</taxon>
        <taxon>Chenopodium</taxon>
    </lineage>
</organism>
<dbReference type="Proteomes" id="UP000596660">
    <property type="component" value="Unplaced"/>
</dbReference>
<dbReference type="PANTHER" id="PTHR34380:SF1">
    <property type="entry name" value="OS01G0221300 PROTEIN"/>
    <property type="match status" value="1"/>
</dbReference>
<dbReference type="EnsemblPlants" id="AUR62019803-RA">
    <property type="protein sequence ID" value="AUR62019803-RA:cds"/>
    <property type="gene ID" value="AUR62019803"/>
</dbReference>
<keyword evidence="4" id="KW-1185">Reference proteome</keyword>
<evidence type="ECO:0000256" key="2">
    <source>
        <dbReference type="SAM" id="MobiDB-lite"/>
    </source>
</evidence>
<sequence length="521" mass="57967">MDPPIFEAISTLRLPLSPYDYERTKQALSYVESRLKSEKNELTQKFKKVLMENNILTKQLEHYKKDHGELLLANSESQHQLSESLAECARLRVKLDSAVQVVQRLKNEDVGKISELSSEVKMLKKQNKELSDENGGLEERKTKIEKEFRVCRLESEGLNGRIRFLEEEMKGLEKKVKEAEKEREEKLKLSMKNTKLERDLGSVMAAATERFRAFEKRVSDLERAVVMLNDAGSGSDSGSGGSQLVDRTEVVQEQESFGLEAKCEGFVGALSSHETTPIEEKTASSKPSPKEISATRVQGQPNSFESNTNPERPIGIWSVSDEKSASSTPCASTHVVDLCSSDDDGELPSPKGLKRKLSTSEAPLGISTHMESISPSKKTMAALKPCEQQVGVSIGEKYQSLVTDVHGESGSSNKNWDYEADLLDDLQKNTVLCMEGLCALYRQKMLKLYAPRAIVLARFLTDAQGGLIKTHADLEKFDPKGADDCKKIALAHSKQLFDIYKNSKDPCFAPAIISSQKKIVQ</sequence>
<protein>
    <submittedName>
        <fullName evidence="3">Uncharacterized protein</fullName>
    </submittedName>
</protein>
<feature type="coiled-coil region" evidence="1">
    <location>
        <begin position="88"/>
        <end position="224"/>
    </location>
</feature>
<name>A0A803LWF2_CHEQI</name>